<dbReference type="Pfam" id="PF13578">
    <property type="entry name" value="Methyltransf_24"/>
    <property type="match status" value="1"/>
</dbReference>
<evidence type="ECO:0000313" key="3">
    <source>
        <dbReference type="EMBL" id="MBF0870322.1"/>
    </source>
</evidence>
<sequence length="914" mass="104430">MNETYINLAPAIQDKYYITHPGPWAGHIPFAYWIVSVIKPKIIVELGTYKGNSYFNFCHAVQKNYLKTKTYAIDTWNGDVQSGFYGENIFSLVNQYNNENFSGFSTLIRSTFDDALGKFEDGSIDLLHIDGLHTYESVKNDFTKWLPKMSSSGVVLLHDIAVYTGNFGVWKFFEDLKRKYPTFWFNHSNGLGVVMVGSDVNPDLYSLVSSLENNGSWKEATAAFSNLGKFCELESQKIGEGYNKNLENTMEYKNSTVELLRGALTVQKNFSLARKELEGFKNHINHLQREIGRQDSELHQKMIHINNLNQHIENINGILSQKDADINIYKTSTSWKFSAPLRGAGIFIRKLKTFSSLISRGKVKLIKKILNEKINPISSRKEPKQEMENLFSIMVIATPHTLYVANLIASSLTSLGFDVGVQTEMPKDFTSRLYFVVCAQMFQNLPPADRRICVQLEQTTMSRWFTEKYIDVLNASLAVIEYTNSGIKFLDGMGISYPKVYYAQIGALPDYINYVKNHGIQLSSEEKEYDVLFYGDANNIRRNKILEAVGKNFNVKVVSNLFGADLYREILKARVCLNIHYYEDSALESTRVFEALSLGIPVVSEVSNDQGDYDFSQYGESISFVDLGDCDAIVSSIQEMISKEVTVDPSANRNSGGEFHFYISRIMLALGFIDFRRFYSQSNRTKIDSNKIVLSMPETFERHAFAKKKQNGEIFCFSGLRATPGWVGAAYSFKYLAKKLLESDCEFVLIHEDDAVFSDVTADEIFEFAIRIYREKCQWDVFSAFISDLHPDARVSSIFEFDKMECALIDKMVGMVCNVYSRKSLEIIAQWDEKNLDIESNTIDRYLENIEDLKIVTTFPFLVGHNDMANSSMWGVKNYSMRGMINKSQDLLFEKMWFKKIQNIVDNDEGIINK</sequence>
<dbReference type="InterPro" id="IPR029063">
    <property type="entry name" value="SAM-dependent_MTases_sf"/>
</dbReference>
<dbReference type="GO" id="GO:0005886">
    <property type="term" value="C:plasma membrane"/>
    <property type="evidence" value="ECO:0007669"/>
    <property type="project" value="TreeGrafter"/>
</dbReference>
<evidence type="ECO:0000256" key="1">
    <source>
        <dbReference type="ARBA" id="ARBA00022603"/>
    </source>
</evidence>
<protein>
    <recommendedName>
        <fullName evidence="5">Glycosyltransferase</fullName>
    </recommendedName>
</protein>
<dbReference type="AlphaFoldDB" id="A0A9Q2FM32"/>
<dbReference type="GO" id="GO:0008168">
    <property type="term" value="F:methyltransferase activity"/>
    <property type="evidence" value="ECO:0007669"/>
    <property type="project" value="UniProtKB-KW"/>
</dbReference>
<evidence type="ECO:0000256" key="2">
    <source>
        <dbReference type="ARBA" id="ARBA00022679"/>
    </source>
</evidence>
<keyword evidence="1" id="KW-0489">Methyltransferase</keyword>
<dbReference type="SUPFAM" id="SSF53335">
    <property type="entry name" value="S-adenosyl-L-methionine-dependent methyltransferases"/>
    <property type="match status" value="1"/>
</dbReference>
<name>A0A9Q2FM32_GLUJA</name>
<dbReference type="PANTHER" id="PTHR40048:SF1">
    <property type="entry name" value="RHAMNOSYL O-METHYLTRANSFERASE"/>
    <property type="match status" value="1"/>
</dbReference>
<accession>A0A9Q2FM32</accession>
<keyword evidence="2" id="KW-0808">Transferase</keyword>
<dbReference type="GO" id="GO:0071770">
    <property type="term" value="P:DIM/DIP cell wall layer assembly"/>
    <property type="evidence" value="ECO:0007669"/>
    <property type="project" value="TreeGrafter"/>
</dbReference>
<dbReference type="Proteomes" id="UP000661006">
    <property type="component" value="Unassembled WGS sequence"/>
</dbReference>
<organism evidence="3 4">
    <name type="scientific">Gluconobacter japonicus</name>
    <dbReference type="NCBI Taxonomy" id="376620"/>
    <lineage>
        <taxon>Bacteria</taxon>
        <taxon>Pseudomonadati</taxon>
        <taxon>Pseudomonadota</taxon>
        <taxon>Alphaproteobacteria</taxon>
        <taxon>Acetobacterales</taxon>
        <taxon>Acetobacteraceae</taxon>
        <taxon>Gluconobacter</taxon>
    </lineage>
</organism>
<reference evidence="3" key="1">
    <citation type="submission" date="2020-04" db="EMBL/GenBank/DDBJ databases">
        <authorList>
            <person name="Sombolestani A."/>
        </authorList>
    </citation>
    <scope>NUCLEOTIDE SEQUENCE</scope>
    <source>
        <strain evidence="3">R71697</strain>
    </source>
</reference>
<dbReference type="Gene3D" id="3.40.50.150">
    <property type="entry name" value="Vaccinia Virus protein VP39"/>
    <property type="match status" value="1"/>
</dbReference>
<reference evidence="3" key="2">
    <citation type="submission" date="2020-11" db="EMBL/GenBank/DDBJ databases">
        <title>Description of novel Gluconobacter species.</title>
        <authorList>
            <person name="Cleenwerck I."/>
            <person name="Cnockaert M."/>
            <person name="Borremans W."/>
            <person name="Wieme A.D."/>
            <person name="De Vuyst L."/>
            <person name="Vandamme P."/>
        </authorList>
    </citation>
    <scope>NUCLEOTIDE SEQUENCE</scope>
    <source>
        <strain evidence="3">R71697</strain>
    </source>
</reference>
<dbReference type="GeneID" id="81474151"/>
<proteinExistence type="predicted"/>
<dbReference type="RefSeq" id="WP_194257660.1">
    <property type="nucleotide sequence ID" value="NZ_JABCQN010000002.1"/>
</dbReference>
<dbReference type="EMBL" id="JABCQN010000002">
    <property type="protein sequence ID" value="MBF0870322.1"/>
    <property type="molecule type" value="Genomic_DNA"/>
</dbReference>
<dbReference type="GO" id="GO:0032259">
    <property type="term" value="P:methylation"/>
    <property type="evidence" value="ECO:0007669"/>
    <property type="project" value="UniProtKB-KW"/>
</dbReference>
<comment type="caution">
    <text evidence="3">The sequence shown here is derived from an EMBL/GenBank/DDBJ whole genome shotgun (WGS) entry which is preliminary data.</text>
</comment>
<dbReference type="Gene3D" id="3.40.50.2000">
    <property type="entry name" value="Glycogen Phosphorylase B"/>
    <property type="match status" value="1"/>
</dbReference>
<gene>
    <name evidence="3" type="ORF">HKD32_05540</name>
</gene>
<evidence type="ECO:0000313" key="4">
    <source>
        <dbReference type="Proteomes" id="UP000661006"/>
    </source>
</evidence>
<dbReference type="PANTHER" id="PTHR40048">
    <property type="entry name" value="RHAMNOSYL O-METHYLTRANSFERASE"/>
    <property type="match status" value="1"/>
</dbReference>
<evidence type="ECO:0008006" key="5">
    <source>
        <dbReference type="Google" id="ProtNLM"/>
    </source>
</evidence>